<reference evidence="2 3" key="1">
    <citation type="submission" date="2016-07" db="EMBL/GenBank/DDBJ databases">
        <title>Enhancement of antibiotic productionsby engineered nitrateutilization in actinobacteria.</title>
        <authorList>
            <person name="Meng S.C."/>
        </authorList>
    </citation>
    <scope>NUCLEOTIDE SEQUENCE [LARGE SCALE GENOMIC DNA]</scope>
    <source>
        <strain evidence="2 3">NRRL 2936</strain>
    </source>
</reference>
<dbReference type="Gene3D" id="3.40.50.1820">
    <property type="entry name" value="alpha/beta hydrolase"/>
    <property type="match status" value="1"/>
</dbReference>
<evidence type="ECO:0000259" key="1">
    <source>
        <dbReference type="Pfam" id="PF00326"/>
    </source>
</evidence>
<protein>
    <submittedName>
        <fullName evidence="2">Peptidase S9, prolyl oligopeptidase active site region</fullName>
    </submittedName>
</protein>
<gene>
    <name evidence="2" type="ORF">SLINC_7933</name>
</gene>
<dbReference type="OrthoDB" id="262125at2"/>
<proteinExistence type="predicted"/>
<dbReference type="PATRIC" id="fig|1915.4.peg.8729"/>
<dbReference type="GO" id="GO:0008236">
    <property type="term" value="F:serine-type peptidase activity"/>
    <property type="evidence" value="ECO:0007669"/>
    <property type="project" value="InterPro"/>
</dbReference>
<name>A0A1B1MNR2_STRLN</name>
<sequence>MRPDVVVGDTATRFVDAMQAEARITAVAAYAPDRVTLRVDALDGQDHLVPSLVCHRRDAEGTWRSVWRVPGAFQALPVPAGLVYVRRGEDGRQFIALRADAGAGSDTAPERVLDIRPGMVGSLMLRPGTGTLVYTVEGPSAPSDHPQGVLRDSDAVWWDGPDASLAGARRPVGDWQLWQVPLGAEGDAQQVGLTLPPGTALTGEAACTAEAVVLGTREHRPDGSRRFGLLVVAYDGSPARHLQPTGFDITAPVSCPDGLTVACLAASLPAEGEAPAQYAALVAAPSWEPQILKAPDDTWQQPCGWDGPDRLVCRGAEGRRSVLNTYHLRTSSWTRTEASASVLHAQIADGRAAAVVAAIATPPAVEVVHLSTGAVEPVTATRLTLPAGRVSHHPQRLPDVPGNLASWLCVPQDGPARGTVVLLHGGPVRNWAEWHWRWNPWPFVASGFAVILVEPPLSLGYASSMSTGWRRWRTGVAAVAARQIDQLRDHTGLADTPLAVVGPCVGGLLALSVAQELRPRLVVSYGGTMDQAQIVGGGDGNWLWAGEFGSPDTEHARYAAESFQPHSVPAGTRVLLSHGLHDGWVPPTESLRVHRALLRDGVRSELVLFRTEGHQLARPRNVRAWYRWTLTACLEELGAPAPERAG</sequence>
<dbReference type="InterPro" id="IPR001375">
    <property type="entry name" value="Peptidase_S9_cat"/>
</dbReference>
<organism evidence="2 3">
    <name type="scientific">Streptomyces lincolnensis</name>
    <dbReference type="NCBI Taxonomy" id="1915"/>
    <lineage>
        <taxon>Bacteria</taxon>
        <taxon>Bacillati</taxon>
        <taxon>Actinomycetota</taxon>
        <taxon>Actinomycetes</taxon>
        <taxon>Kitasatosporales</taxon>
        <taxon>Streptomycetaceae</taxon>
        <taxon>Streptomyces</taxon>
    </lineage>
</organism>
<dbReference type="STRING" id="1915.SLINC_7933"/>
<dbReference type="GO" id="GO:0006508">
    <property type="term" value="P:proteolysis"/>
    <property type="evidence" value="ECO:0007669"/>
    <property type="project" value="InterPro"/>
</dbReference>
<dbReference type="AlphaFoldDB" id="A0A1B1MNR2"/>
<dbReference type="EMBL" id="CP016438">
    <property type="protein sequence ID" value="ANS70157.1"/>
    <property type="molecule type" value="Genomic_DNA"/>
</dbReference>
<evidence type="ECO:0000313" key="3">
    <source>
        <dbReference type="Proteomes" id="UP000092598"/>
    </source>
</evidence>
<dbReference type="KEGG" id="sls:SLINC_7933"/>
<dbReference type="RefSeq" id="WP_067443653.1">
    <property type="nucleotide sequence ID" value="NZ_CP016438.1"/>
</dbReference>
<dbReference type="Proteomes" id="UP000092598">
    <property type="component" value="Chromosome"/>
</dbReference>
<dbReference type="SUPFAM" id="SSF53474">
    <property type="entry name" value="alpha/beta-Hydrolases"/>
    <property type="match status" value="1"/>
</dbReference>
<accession>A0A1B1MNR2</accession>
<feature type="domain" description="Peptidase S9 prolyl oligopeptidase catalytic" evidence="1">
    <location>
        <begin position="434"/>
        <end position="628"/>
    </location>
</feature>
<dbReference type="Pfam" id="PF00326">
    <property type="entry name" value="Peptidase_S9"/>
    <property type="match status" value="1"/>
</dbReference>
<evidence type="ECO:0000313" key="2">
    <source>
        <dbReference type="EMBL" id="ANS70157.1"/>
    </source>
</evidence>
<keyword evidence="3" id="KW-1185">Reference proteome</keyword>
<dbReference type="InterPro" id="IPR029058">
    <property type="entry name" value="AB_hydrolase_fold"/>
</dbReference>